<dbReference type="OrthoDB" id="7491853at2759"/>
<proteinExistence type="predicted"/>
<keyword evidence="2" id="KW-1185">Reference proteome</keyword>
<comment type="caution">
    <text evidence="1">The sequence shown here is derived from an EMBL/GenBank/DDBJ whole genome shotgun (WGS) entry which is preliminary data.</text>
</comment>
<dbReference type="Proteomes" id="UP000440578">
    <property type="component" value="Unassembled WGS sequence"/>
</dbReference>
<gene>
    <name evidence="1" type="ORF">FJT64_000361</name>
</gene>
<dbReference type="InterPro" id="IPR021109">
    <property type="entry name" value="Peptidase_aspartic_dom_sf"/>
</dbReference>
<dbReference type="EMBL" id="VIIS01001225">
    <property type="protein sequence ID" value="KAF0300873.1"/>
    <property type="molecule type" value="Genomic_DNA"/>
</dbReference>
<dbReference type="Gene3D" id="2.40.70.10">
    <property type="entry name" value="Acid Proteases"/>
    <property type="match status" value="1"/>
</dbReference>
<name>A0A6A4W4N1_AMPAM</name>
<dbReference type="AlphaFoldDB" id="A0A6A4W4N1"/>
<protein>
    <submittedName>
        <fullName evidence="1">Uncharacterized protein</fullName>
    </submittedName>
</protein>
<sequence>MKTVVIEVSGSTKRRCVAFLDEGSSVTLMTDKLAQELGLHGKRQNLRIKTMSGLTSVNSCELTQVTIENIHTGSTHLLDKVATVPELQIDKNPVTAKQLKRMFPEIEEIGIKQLDEPPQMLIGLDHAELIATQKIIKTSKNGPLLQETKLGWTITGRVIATEDTETECVNFLNKSLNMYPDDSAGSAGLLNRQRLQRHLHGWECWRSERHLENRALWLQVCLQ</sequence>
<dbReference type="Pfam" id="PF13650">
    <property type="entry name" value="Asp_protease_2"/>
    <property type="match status" value="1"/>
</dbReference>
<accession>A0A6A4W4N1</accession>
<evidence type="ECO:0000313" key="1">
    <source>
        <dbReference type="EMBL" id="KAF0300873.1"/>
    </source>
</evidence>
<organism evidence="1 2">
    <name type="scientific">Amphibalanus amphitrite</name>
    <name type="common">Striped barnacle</name>
    <name type="synonym">Balanus amphitrite</name>
    <dbReference type="NCBI Taxonomy" id="1232801"/>
    <lineage>
        <taxon>Eukaryota</taxon>
        <taxon>Metazoa</taxon>
        <taxon>Ecdysozoa</taxon>
        <taxon>Arthropoda</taxon>
        <taxon>Crustacea</taxon>
        <taxon>Multicrustacea</taxon>
        <taxon>Cirripedia</taxon>
        <taxon>Thoracica</taxon>
        <taxon>Thoracicalcarea</taxon>
        <taxon>Balanomorpha</taxon>
        <taxon>Balanoidea</taxon>
        <taxon>Balanidae</taxon>
        <taxon>Amphibalaninae</taxon>
        <taxon>Amphibalanus</taxon>
    </lineage>
</organism>
<dbReference type="PANTHER" id="PTHR47331">
    <property type="entry name" value="PHD-TYPE DOMAIN-CONTAINING PROTEIN"/>
    <property type="match status" value="1"/>
</dbReference>
<dbReference type="PANTHER" id="PTHR47331:SF5">
    <property type="entry name" value="RIBONUCLEASE H"/>
    <property type="match status" value="1"/>
</dbReference>
<evidence type="ECO:0000313" key="2">
    <source>
        <dbReference type="Proteomes" id="UP000440578"/>
    </source>
</evidence>
<reference evidence="1 2" key="1">
    <citation type="submission" date="2019-07" db="EMBL/GenBank/DDBJ databases">
        <title>Draft genome assembly of a fouling barnacle, Amphibalanus amphitrite (Darwin, 1854): The first reference genome for Thecostraca.</title>
        <authorList>
            <person name="Kim W."/>
        </authorList>
    </citation>
    <scope>NUCLEOTIDE SEQUENCE [LARGE SCALE GENOMIC DNA]</scope>
    <source>
        <strain evidence="1">SNU_AA5</strain>
        <tissue evidence="1">Soma without cirri and trophi</tissue>
    </source>
</reference>